<evidence type="ECO:0000256" key="1">
    <source>
        <dbReference type="ARBA" id="ARBA00004651"/>
    </source>
</evidence>
<keyword evidence="3" id="KW-0813">Transport</keyword>
<dbReference type="EMBL" id="JBHLZY010000013">
    <property type="protein sequence ID" value="MFB9769369.1"/>
    <property type="molecule type" value="Genomic_DNA"/>
</dbReference>
<feature type="transmembrane region" description="Helical" evidence="8">
    <location>
        <begin position="267"/>
        <end position="286"/>
    </location>
</feature>
<evidence type="ECO:0000313" key="10">
    <source>
        <dbReference type="EMBL" id="MFB9769369.1"/>
    </source>
</evidence>
<dbReference type="SUPFAM" id="SSF103473">
    <property type="entry name" value="MFS general substrate transporter"/>
    <property type="match status" value="1"/>
</dbReference>
<keyword evidence="6 8" id="KW-1133">Transmembrane helix</keyword>
<dbReference type="InterPro" id="IPR011701">
    <property type="entry name" value="MFS"/>
</dbReference>
<keyword evidence="11" id="KW-1185">Reference proteome</keyword>
<feature type="transmembrane region" description="Helical" evidence="8">
    <location>
        <begin position="50"/>
        <end position="69"/>
    </location>
</feature>
<keyword evidence="5 8" id="KW-0812">Transmembrane</keyword>
<dbReference type="InterPro" id="IPR036259">
    <property type="entry name" value="MFS_trans_sf"/>
</dbReference>
<proteinExistence type="inferred from homology"/>
<accession>A0ABV5WTA2</accession>
<feature type="transmembrane region" description="Helical" evidence="8">
    <location>
        <begin position="223"/>
        <end position="246"/>
    </location>
</feature>
<dbReference type="Pfam" id="PF07690">
    <property type="entry name" value="MFS_1"/>
    <property type="match status" value="1"/>
</dbReference>
<name>A0ABV5WTA2_9LACO</name>
<dbReference type="InterPro" id="IPR004638">
    <property type="entry name" value="EmrB-like"/>
</dbReference>
<feature type="transmembrane region" description="Helical" evidence="8">
    <location>
        <begin position="399"/>
        <end position="418"/>
    </location>
</feature>
<feature type="transmembrane region" description="Helical" evidence="8">
    <location>
        <begin position="135"/>
        <end position="154"/>
    </location>
</feature>
<feature type="transmembrane region" description="Helical" evidence="8">
    <location>
        <begin position="199"/>
        <end position="217"/>
    </location>
</feature>
<feature type="transmembrane region" description="Helical" evidence="8">
    <location>
        <begin position="78"/>
        <end position="101"/>
    </location>
</feature>
<feature type="transmembrane region" description="Helical" evidence="8">
    <location>
        <begin position="9"/>
        <end position="30"/>
    </location>
</feature>
<organism evidence="10 11">
    <name type="scientific">Lactiplantibacillus modestisalitolerans</name>
    <dbReference type="NCBI Taxonomy" id="1457219"/>
    <lineage>
        <taxon>Bacteria</taxon>
        <taxon>Bacillati</taxon>
        <taxon>Bacillota</taxon>
        <taxon>Bacilli</taxon>
        <taxon>Lactobacillales</taxon>
        <taxon>Lactobacillaceae</taxon>
        <taxon>Lactiplantibacillus</taxon>
    </lineage>
</organism>
<evidence type="ECO:0000256" key="7">
    <source>
        <dbReference type="ARBA" id="ARBA00023136"/>
    </source>
</evidence>
<evidence type="ECO:0000256" key="6">
    <source>
        <dbReference type="ARBA" id="ARBA00022989"/>
    </source>
</evidence>
<evidence type="ECO:0000256" key="2">
    <source>
        <dbReference type="ARBA" id="ARBA00008537"/>
    </source>
</evidence>
<evidence type="ECO:0000256" key="8">
    <source>
        <dbReference type="SAM" id="Phobius"/>
    </source>
</evidence>
<reference evidence="10 11" key="1">
    <citation type="submission" date="2024-09" db="EMBL/GenBank/DDBJ databases">
        <authorList>
            <person name="Sun Q."/>
            <person name="Mori K."/>
        </authorList>
    </citation>
    <scope>NUCLEOTIDE SEQUENCE [LARGE SCALE GENOMIC DNA]</scope>
    <source>
        <strain evidence="10 11">TBRC 4576</strain>
    </source>
</reference>
<sequence length="466" mass="49987">MTKKVDLKLILAVVATGLLSFCGVIVETAMNITFPVLMRQFQLNAATVQWMTTAYLLVVAIIVPISAFLKRRFRTKTLFITANLLFILGLIIDSSALNFPLLVVGRIVQGLGTGIALPLMFNIILDWVPLDQRGTLMGIGTLITAIAPALGPTYGGLVISALNWHWVFILLLPLLVLSLILGIYAIRQAEPPIKTTFDVRAWVMVMLIFIGFTFAFSRLQQLFRAPVVIIGWLVVGVVGLVAFVWLTGRSQHPLISLKIFQTQSFNWHLTGFFLVQVNALGLAFILPNYLQLVDGKSALAAGLYILPGAAIGAILAPLGGRLLDKFGAAKPILTGAVILVVAIGLFTLLGMRLTGPLVMGIYILLMIGMGITMGNTMTSGLSQLSAERQADGNAVFNTLQQFAGATGTSLVSAVITLIQERTSGSAAHAVATGSTVALILLFILIACNLVALFLAMRTRQSAHALH</sequence>
<evidence type="ECO:0000313" key="11">
    <source>
        <dbReference type="Proteomes" id="UP001589691"/>
    </source>
</evidence>
<dbReference type="PANTHER" id="PTHR42718">
    <property type="entry name" value="MAJOR FACILITATOR SUPERFAMILY MULTIDRUG TRANSPORTER MFSC"/>
    <property type="match status" value="1"/>
</dbReference>
<feature type="transmembrane region" description="Helical" evidence="8">
    <location>
        <begin position="430"/>
        <end position="455"/>
    </location>
</feature>
<protein>
    <submittedName>
        <fullName evidence="10">DHA2 family efflux MFS transporter permease subunit</fullName>
    </submittedName>
</protein>
<comment type="similarity">
    <text evidence="2">Belongs to the major facilitator superfamily. EmrB family.</text>
</comment>
<feature type="transmembrane region" description="Helical" evidence="8">
    <location>
        <begin position="107"/>
        <end position="128"/>
    </location>
</feature>
<dbReference type="PANTHER" id="PTHR42718:SF9">
    <property type="entry name" value="MAJOR FACILITATOR SUPERFAMILY MULTIDRUG TRANSPORTER MFSC"/>
    <property type="match status" value="1"/>
</dbReference>
<dbReference type="InterPro" id="IPR020846">
    <property type="entry name" value="MFS_dom"/>
</dbReference>
<comment type="caution">
    <text evidence="10">The sequence shown here is derived from an EMBL/GenBank/DDBJ whole genome shotgun (WGS) entry which is preliminary data.</text>
</comment>
<gene>
    <name evidence="10" type="ORF">ACFFLI_05665</name>
</gene>
<dbReference type="Gene3D" id="1.20.1250.20">
    <property type="entry name" value="MFS general substrate transporter like domains"/>
    <property type="match status" value="2"/>
</dbReference>
<feature type="transmembrane region" description="Helical" evidence="8">
    <location>
        <begin position="332"/>
        <end position="351"/>
    </location>
</feature>
<dbReference type="Proteomes" id="UP001589691">
    <property type="component" value="Unassembled WGS sequence"/>
</dbReference>
<dbReference type="PRINTS" id="PR01036">
    <property type="entry name" value="TCRTETB"/>
</dbReference>
<keyword evidence="4" id="KW-1003">Cell membrane</keyword>
<dbReference type="NCBIfam" id="TIGR00711">
    <property type="entry name" value="efflux_EmrB"/>
    <property type="match status" value="1"/>
</dbReference>
<evidence type="ECO:0000259" key="9">
    <source>
        <dbReference type="PROSITE" id="PS50850"/>
    </source>
</evidence>
<keyword evidence="7 8" id="KW-0472">Membrane</keyword>
<feature type="transmembrane region" description="Helical" evidence="8">
    <location>
        <begin position="298"/>
        <end position="320"/>
    </location>
</feature>
<feature type="domain" description="Major facilitator superfamily (MFS) profile" evidence="9">
    <location>
        <begin position="8"/>
        <end position="459"/>
    </location>
</feature>
<evidence type="ECO:0000256" key="3">
    <source>
        <dbReference type="ARBA" id="ARBA00022448"/>
    </source>
</evidence>
<comment type="subcellular location">
    <subcellularLocation>
        <location evidence="1">Cell membrane</location>
        <topology evidence="1">Multi-pass membrane protein</topology>
    </subcellularLocation>
</comment>
<dbReference type="RefSeq" id="WP_137643306.1">
    <property type="nucleotide sequence ID" value="NZ_BJEA01000016.1"/>
</dbReference>
<feature type="transmembrane region" description="Helical" evidence="8">
    <location>
        <begin position="357"/>
        <end position="378"/>
    </location>
</feature>
<feature type="transmembrane region" description="Helical" evidence="8">
    <location>
        <begin position="166"/>
        <end position="187"/>
    </location>
</feature>
<evidence type="ECO:0000256" key="4">
    <source>
        <dbReference type="ARBA" id="ARBA00022475"/>
    </source>
</evidence>
<dbReference type="PROSITE" id="PS50850">
    <property type="entry name" value="MFS"/>
    <property type="match status" value="1"/>
</dbReference>
<evidence type="ECO:0000256" key="5">
    <source>
        <dbReference type="ARBA" id="ARBA00022692"/>
    </source>
</evidence>